<evidence type="ECO:0000256" key="8">
    <source>
        <dbReference type="PROSITE-ProRule" id="PRU00124"/>
    </source>
</evidence>
<dbReference type="SUPFAM" id="SSF57424">
    <property type="entry name" value="LDL receptor-like module"/>
    <property type="match status" value="2"/>
</dbReference>
<comment type="subcellular location">
    <subcellularLocation>
        <location evidence="2">Endomembrane system</location>
    </subcellularLocation>
    <subcellularLocation>
        <location evidence="1">Membrane</location>
        <topology evidence="1">Single-pass membrane protein</topology>
    </subcellularLocation>
</comment>
<organism evidence="9 10">
    <name type="scientific">Biomphalaria pfeifferi</name>
    <name type="common">Bloodfluke planorb</name>
    <name type="synonym">Freshwater snail</name>
    <dbReference type="NCBI Taxonomy" id="112525"/>
    <lineage>
        <taxon>Eukaryota</taxon>
        <taxon>Metazoa</taxon>
        <taxon>Spiralia</taxon>
        <taxon>Lophotrochozoa</taxon>
        <taxon>Mollusca</taxon>
        <taxon>Gastropoda</taxon>
        <taxon>Heterobranchia</taxon>
        <taxon>Euthyneura</taxon>
        <taxon>Panpulmonata</taxon>
        <taxon>Hygrophila</taxon>
        <taxon>Lymnaeoidea</taxon>
        <taxon>Planorbidae</taxon>
        <taxon>Biomphalaria</taxon>
    </lineage>
</organism>
<feature type="disulfide bond" evidence="8">
    <location>
        <begin position="58"/>
        <end position="73"/>
    </location>
</feature>
<protein>
    <submittedName>
        <fullName evidence="9">Zonadhesin</fullName>
    </submittedName>
</protein>
<keyword evidence="3" id="KW-0812">Transmembrane</keyword>
<dbReference type="PANTHER" id="PTHR24270">
    <property type="entry name" value="LOW-DENSITY LIPOPROTEIN RECEPTOR-RELATED"/>
    <property type="match status" value="1"/>
</dbReference>
<dbReference type="InterPro" id="IPR036055">
    <property type="entry name" value="LDL_receptor-like_sf"/>
</dbReference>
<evidence type="ECO:0000256" key="1">
    <source>
        <dbReference type="ARBA" id="ARBA00004167"/>
    </source>
</evidence>
<feature type="disulfide bond" evidence="8">
    <location>
        <begin position="21"/>
        <end position="36"/>
    </location>
</feature>
<dbReference type="CDD" id="cd00112">
    <property type="entry name" value="LDLa"/>
    <property type="match status" value="2"/>
</dbReference>
<dbReference type="AlphaFoldDB" id="A0AAD8BMN8"/>
<gene>
    <name evidence="9" type="ORF">Bpfe_013223</name>
</gene>
<reference evidence="9" key="1">
    <citation type="journal article" date="2023" name="PLoS Negl. Trop. Dis.">
        <title>A genome sequence for Biomphalaria pfeifferi, the major vector snail for the human-infecting parasite Schistosoma mansoni.</title>
        <authorList>
            <person name="Bu L."/>
            <person name="Lu L."/>
            <person name="Laidemitt M.R."/>
            <person name="Zhang S.M."/>
            <person name="Mutuku M."/>
            <person name="Mkoji G."/>
            <person name="Steinauer M."/>
            <person name="Loker E.S."/>
        </authorList>
    </citation>
    <scope>NUCLEOTIDE SEQUENCE</scope>
    <source>
        <strain evidence="9">KasaAsao</strain>
    </source>
</reference>
<keyword evidence="6" id="KW-0472">Membrane</keyword>
<accession>A0AAD8BMN8</accession>
<dbReference type="SMART" id="SM00192">
    <property type="entry name" value="LDLa"/>
    <property type="match status" value="2"/>
</dbReference>
<evidence type="ECO:0000313" key="9">
    <source>
        <dbReference type="EMBL" id="KAK0057416.1"/>
    </source>
</evidence>
<keyword evidence="10" id="KW-1185">Reference proteome</keyword>
<feature type="non-terminal residue" evidence="9">
    <location>
        <position position="169"/>
    </location>
</feature>
<dbReference type="InterPro" id="IPR050685">
    <property type="entry name" value="LDLR"/>
</dbReference>
<keyword evidence="5" id="KW-1133">Transmembrane helix</keyword>
<evidence type="ECO:0000256" key="4">
    <source>
        <dbReference type="ARBA" id="ARBA00022737"/>
    </source>
</evidence>
<feature type="disulfide bond" evidence="8">
    <location>
        <begin position="39"/>
        <end position="51"/>
    </location>
</feature>
<dbReference type="Gene3D" id="4.10.400.10">
    <property type="entry name" value="Low-density Lipoprotein Receptor"/>
    <property type="match status" value="2"/>
</dbReference>
<dbReference type="InterPro" id="IPR002172">
    <property type="entry name" value="LDrepeatLR_classA_rpt"/>
</dbReference>
<dbReference type="GO" id="GO:0012505">
    <property type="term" value="C:endomembrane system"/>
    <property type="evidence" value="ECO:0007669"/>
    <property type="project" value="UniProtKB-SubCell"/>
</dbReference>
<evidence type="ECO:0000256" key="3">
    <source>
        <dbReference type="ARBA" id="ARBA00022692"/>
    </source>
</evidence>
<evidence type="ECO:0000256" key="5">
    <source>
        <dbReference type="ARBA" id="ARBA00022989"/>
    </source>
</evidence>
<evidence type="ECO:0000256" key="6">
    <source>
        <dbReference type="ARBA" id="ARBA00023136"/>
    </source>
</evidence>
<dbReference type="InterPro" id="IPR023415">
    <property type="entry name" value="LDLR_class-A_CS"/>
</dbReference>
<dbReference type="PROSITE" id="PS50068">
    <property type="entry name" value="LDLRA_2"/>
    <property type="match status" value="2"/>
</dbReference>
<dbReference type="GO" id="GO:0005886">
    <property type="term" value="C:plasma membrane"/>
    <property type="evidence" value="ECO:0007669"/>
    <property type="project" value="TreeGrafter"/>
</dbReference>
<dbReference type="Pfam" id="PF00057">
    <property type="entry name" value="Ldl_recept_a"/>
    <property type="match status" value="2"/>
</dbReference>
<dbReference type="GO" id="GO:0016192">
    <property type="term" value="P:vesicle-mediated transport"/>
    <property type="evidence" value="ECO:0007669"/>
    <property type="project" value="UniProtKB-ARBA"/>
</dbReference>
<comment type="caution">
    <text evidence="8">Lacks conserved residue(s) required for the propagation of feature annotation.</text>
</comment>
<reference evidence="9" key="2">
    <citation type="submission" date="2023-04" db="EMBL/GenBank/DDBJ databases">
        <authorList>
            <person name="Bu L."/>
            <person name="Lu L."/>
            <person name="Laidemitt M.R."/>
            <person name="Zhang S.M."/>
            <person name="Mutuku M."/>
            <person name="Mkoji G."/>
            <person name="Steinauer M."/>
            <person name="Loker E.S."/>
        </authorList>
    </citation>
    <scope>NUCLEOTIDE SEQUENCE</scope>
    <source>
        <strain evidence="9">KasaAsao</strain>
        <tissue evidence="9">Whole Snail</tissue>
    </source>
</reference>
<keyword evidence="7 8" id="KW-1015">Disulfide bond</keyword>
<sequence>CNSYEVKCTQSNMCIFKDFVCDNKVDCLYGEDEHNCTICPTNFTHCNQTYCIDKNFMCDNHDDCGDGSDEIGCTTTVPPITTLEECKKTKATLDNPAKGIYPNSETGIANDVFTSDGWSPGTGKKEILNLVLDSQSDAVLERIEFVVRNASGTTLELNVNTKESTNNFL</sequence>
<evidence type="ECO:0000256" key="7">
    <source>
        <dbReference type="ARBA" id="ARBA00023157"/>
    </source>
</evidence>
<evidence type="ECO:0000256" key="2">
    <source>
        <dbReference type="ARBA" id="ARBA00004308"/>
    </source>
</evidence>
<feature type="non-terminal residue" evidence="9">
    <location>
        <position position="1"/>
    </location>
</feature>
<name>A0AAD8BMN8_BIOPF</name>
<dbReference type="EMBL" id="JASAOG010000055">
    <property type="protein sequence ID" value="KAK0057416.1"/>
    <property type="molecule type" value="Genomic_DNA"/>
</dbReference>
<comment type="caution">
    <text evidence="9">The sequence shown here is derived from an EMBL/GenBank/DDBJ whole genome shotgun (WGS) entry which is preliminary data.</text>
</comment>
<dbReference type="PROSITE" id="PS01209">
    <property type="entry name" value="LDLRA_1"/>
    <property type="match status" value="2"/>
</dbReference>
<dbReference type="PRINTS" id="PR00261">
    <property type="entry name" value="LDLRECEPTOR"/>
</dbReference>
<evidence type="ECO:0000313" key="10">
    <source>
        <dbReference type="Proteomes" id="UP001233172"/>
    </source>
</evidence>
<feature type="disulfide bond" evidence="8">
    <location>
        <begin position="46"/>
        <end position="64"/>
    </location>
</feature>
<keyword evidence="4" id="KW-0677">Repeat</keyword>
<dbReference type="Proteomes" id="UP001233172">
    <property type="component" value="Unassembled WGS sequence"/>
</dbReference>
<proteinExistence type="predicted"/>